<feature type="transmembrane region" description="Helical" evidence="6">
    <location>
        <begin position="203"/>
        <end position="225"/>
    </location>
</feature>
<dbReference type="InterPro" id="IPR007348">
    <property type="entry name" value="CopC_dom"/>
</dbReference>
<gene>
    <name evidence="9" type="ORF">SAMN06295879_2796</name>
</gene>
<dbReference type="PANTHER" id="PTHR34820">
    <property type="entry name" value="INNER MEMBRANE PROTEIN YEBZ"/>
    <property type="match status" value="1"/>
</dbReference>
<dbReference type="GO" id="GO:0005886">
    <property type="term" value="C:plasma membrane"/>
    <property type="evidence" value="ECO:0007669"/>
    <property type="project" value="TreeGrafter"/>
</dbReference>
<evidence type="ECO:0000256" key="7">
    <source>
        <dbReference type="SAM" id="SignalP"/>
    </source>
</evidence>
<dbReference type="GO" id="GO:0006825">
    <property type="term" value="P:copper ion transport"/>
    <property type="evidence" value="ECO:0007669"/>
    <property type="project" value="InterPro"/>
</dbReference>
<dbReference type="EMBL" id="FUYG01000007">
    <property type="protein sequence ID" value="SKA99418.1"/>
    <property type="molecule type" value="Genomic_DNA"/>
</dbReference>
<evidence type="ECO:0000256" key="2">
    <source>
        <dbReference type="ARBA" id="ARBA00022723"/>
    </source>
</evidence>
<dbReference type="Pfam" id="PF04234">
    <property type="entry name" value="CopC"/>
    <property type="match status" value="1"/>
</dbReference>
<dbReference type="InterPro" id="IPR032694">
    <property type="entry name" value="CopC/D"/>
</dbReference>
<dbReference type="Proteomes" id="UP000189735">
    <property type="component" value="Unassembled WGS sequence"/>
</dbReference>
<dbReference type="SUPFAM" id="SSF81296">
    <property type="entry name" value="E set domains"/>
    <property type="match status" value="1"/>
</dbReference>
<sequence length="243" mass="24370">MRRVTRHLFALPSALAATALLGAALLFAGASSASAHDALESSTPAAGEVITTDPTVVSLTYSDELITLGGDTSAFAIQVTDASGAFHENGCVVVDGLVASTGVALGDPGTYTVTWQVVSSDGHPTSGSYTFEYQPVDNGNSLPGMAAAPACGAQWAGSPREDSAPAATPEPSMTTMAEEPAPTLTATADPASTGDGGADGGRIGVAIAVSIGGLALIATVIALTVRRIRRDPFEKPEGPSKEE</sequence>
<dbReference type="GO" id="GO:0046688">
    <property type="term" value="P:response to copper ion"/>
    <property type="evidence" value="ECO:0007669"/>
    <property type="project" value="InterPro"/>
</dbReference>
<feature type="chain" id="PRO_5012527065" description="CopC domain-containing protein" evidence="7">
    <location>
        <begin position="36"/>
        <end position="243"/>
    </location>
</feature>
<keyword evidence="6" id="KW-0812">Transmembrane</keyword>
<name>A0A1T4YD12_9MICO</name>
<keyword evidence="3 7" id="KW-0732">Signal</keyword>
<evidence type="ECO:0000313" key="10">
    <source>
        <dbReference type="Proteomes" id="UP000189735"/>
    </source>
</evidence>
<dbReference type="GO" id="GO:0042597">
    <property type="term" value="C:periplasmic space"/>
    <property type="evidence" value="ECO:0007669"/>
    <property type="project" value="InterPro"/>
</dbReference>
<feature type="domain" description="CopC" evidence="8">
    <location>
        <begin position="36"/>
        <end position="132"/>
    </location>
</feature>
<proteinExistence type="predicted"/>
<accession>A0A1T4YD12</accession>
<dbReference type="Gene3D" id="2.60.40.1220">
    <property type="match status" value="1"/>
</dbReference>
<evidence type="ECO:0000313" key="9">
    <source>
        <dbReference type="EMBL" id="SKA99418.1"/>
    </source>
</evidence>
<feature type="compositionally biased region" description="Low complexity" evidence="5">
    <location>
        <begin position="174"/>
        <end position="193"/>
    </location>
</feature>
<protein>
    <recommendedName>
        <fullName evidence="8">CopC domain-containing protein</fullName>
    </recommendedName>
</protein>
<dbReference type="PANTHER" id="PTHR34820:SF4">
    <property type="entry name" value="INNER MEMBRANE PROTEIN YEBZ"/>
    <property type="match status" value="1"/>
</dbReference>
<comment type="subcellular location">
    <subcellularLocation>
        <location evidence="1">Cell envelope</location>
    </subcellularLocation>
</comment>
<organism evidence="9 10">
    <name type="scientific">Agreia bicolorata</name>
    <dbReference type="NCBI Taxonomy" id="110935"/>
    <lineage>
        <taxon>Bacteria</taxon>
        <taxon>Bacillati</taxon>
        <taxon>Actinomycetota</taxon>
        <taxon>Actinomycetes</taxon>
        <taxon>Micrococcales</taxon>
        <taxon>Microbacteriaceae</taxon>
        <taxon>Agreia</taxon>
    </lineage>
</organism>
<dbReference type="AlphaFoldDB" id="A0A1T4YD12"/>
<evidence type="ECO:0000256" key="5">
    <source>
        <dbReference type="SAM" id="MobiDB-lite"/>
    </source>
</evidence>
<reference evidence="10" key="1">
    <citation type="submission" date="2017-02" db="EMBL/GenBank/DDBJ databases">
        <authorList>
            <person name="Varghese N."/>
            <person name="Submissions S."/>
        </authorList>
    </citation>
    <scope>NUCLEOTIDE SEQUENCE [LARGE SCALE GENOMIC DNA]</scope>
    <source>
        <strain evidence="10">VKM Ac-2052</strain>
    </source>
</reference>
<keyword evidence="6" id="KW-1133">Transmembrane helix</keyword>
<evidence type="ECO:0000256" key="4">
    <source>
        <dbReference type="ARBA" id="ARBA00023008"/>
    </source>
</evidence>
<evidence type="ECO:0000256" key="6">
    <source>
        <dbReference type="SAM" id="Phobius"/>
    </source>
</evidence>
<dbReference type="GO" id="GO:0030313">
    <property type="term" value="C:cell envelope"/>
    <property type="evidence" value="ECO:0007669"/>
    <property type="project" value="UniProtKB-SubCell"/>
</dbReference>
<feature type="region of interest" description="Disordered" evidence="5">
    <location>
        <begin position="152"/>
        <end position="195"/>
    </location>
</feature>
<evidence type="ECO:0000256" key="1">
    <source>
        <dbReference type="ARBA" id="ARBA00004196"/>
    </source>
</evidence>
<keyword evidence="2" id="KW-0479">Metal-binding</keyword>
<feature type="signal peptide" evidence="7">
    <location>
        <begin position="1"/>
        <end position="35"/>
    </location>
</feature>
<dbReference type="InterPro" id="IPR014756">
    <property type="entry name" value="Ig_E-set"/>
</dbReference>
<keyword evidence="6" id="KW-0472">Membrane</keyword>
<dbReference type="InterPro" id="IPR014755">
    <property type="entry name" value="Cu-Rt/internalin_Ig-like"/>
</dbReference>
<evidence type="ECO:0000259" key="8">
    <source>
        <dbReference type="Pfam" id="PF04234"/>
    </source>
</evidence>
<keyword evidence="4" id="KW-0186">Copper</keyword>
<dbReference type="GO" id="GO:0005507">
    <property type="term" value="F:copper ion binding"/>
    <property type="evidence" value="ECO:0007669"/>
    <property type="project" value="InterPro"/>
</dbReference>
<evidence type="ECO:0000256" key="3">
    <source>
        <dbReference type="ARBA" id="ARBA00022729"/>
    </source>
</evidence>